<accession>A0AAX2CDH6</accession>
<feature type="compositionally biased region" description="Basic and acidic residues" evidence="1">
    <location>
        <begin position="1"/>
        <end position="10"/>
    </location>
</feature>
<name>A0AAX2CDH6_9BACI</name>
<gene>
    <name evidence="2" type="ORF">BCB44BAC_00834</name>
</gene>
<evidence type="ECO:0000313" key="2">
    <source>
        <dbReference type="EMBL" id="SCL85830.1"/>
    </source>
</evidence>
<proteinExistence type="predicted"/>
<dbReference type="Proteomes" id="UP000242164">
    <property type="component" value="Unassembled WGS sequence"/>
</dbReference>
<reference evidence="2 3" key="1">
    <citation type="submission" date="2016-08" db="EMBL/GenBank/DDBJ databases">
        <authorList>
            <person name="Loux V."/>
            <person name="Rue O."/>
        </authorList>
    </citation>
    <scope>NUCLEOTIDE SEQUENCE [LARGE SCALE GENOMIC DNA]</scope>
    <source>
        <strain evidence="2 3">AFSSA_08CEB44bac</strain>
    </source>
</reference>
<dbReference type="AlphaFoldDB" id="A0AAX2CDH6"/>
<feature type="compositionally biased region" description="Polar residues" evidence="1">
    <location>
        <begin position="14"/>
        <end position="23"/>
    </location>
</feature>
<evidence type="ECO:0000313" key="3">
    <source>
        <dbReference type="Proteomes" id="UP000242164"/>
    </source>
</evidence>
<protein>
    <submittedName>
        <fullName evidence="2">Uncharacterized protein</fullName>
    </submittedName>
</protein>
<comment type="caution">
    <text evidence="2">The sequence shown here is derived from an EMBL/GenBank/DDBJ whole genome shotgun (WGS) entry which is preliminary data.</text>
</comment>
<organism evidence="2 3">
    <name type="scientific">Bacillus cytotoxicus</name>
    <dbReference type="NCBI Taxonomy" id="580165"/>
    <lineage>
        <taxon>Bacteria</taxon>
        <taxon>Bacillati</taxon>
        <taxon>Bacillota</taxon>
        <taxon>Bacilli</taxon>
        <taxon>Bacillales</taxon>
        <taxon>Bacillaceae</taxon>
        <taxon>Bacillus</taxon>
        <taxon>Bacillus cereus group</taxon>
    </lineage>
</organism>
<feature type="region of interest" description="Disordered" evidence="1">
    <location>
        <begin position="1"/>
        <end position="23"/>
    </location>
</feature>
<sequence length="23" mass="2705">MKDFRPIRDEADSDTTSYIEGEE</sequence>
<evidence type="ECO:0000256" key="1">
    <source>
        <dbReference type="SAM" id="MobiDB-lite"/>
    </source>
</evidence>
<dbReference type="EMBL" id="FMIK01000017">
    <property type="protein sequence ID" value="SCL85830.1"/>
    <property type="molecule type" value="Genomic_DNA"/>
</dbReference>